<dbReference type="InterPro" id="IPR000715">
    <property type="entry name" value="Glycosyl_transferase_4"/>
</dbReference>
<dbReference type="eggNOG" id="COG0472">
    <property type="taxonomic scope" value="Bacteria"/>
</dbReference>
<name>D9SDZ5_GALCS</name>
<keyword evidence="2" id="KW-1003">Cell membrane</keyword>
<dbReference type="HOGENOM" id="CLU_023982_3_0_4"/>
<keyword evidence="6 8" id="KW-0472">Membrane</keyword>
<feature type="transmembrane region" description="Helical" evidence="8">
    <location>
        <begin position="65"/>
        <end position="82"/>
    </location>
</feature>
<dbReference type="GO" id="GO:0005886">
    <property type="term" value="C:plasma membrane"/>
    <property type="evidence" value="ECO:0007669"/>
    <property type="project" value="UniProtKB-SubCell"/>
</dbReference>
<comment type="subcellular location">
    <subcellularLocation>
        <location evidence="1">Cell membrane</location>
        <topology evidence="1">Multi-pass membrane protein</topology>
    </subcellularLocation>
</comment>
<organism evidence="9 10">
    <name type="scientific">Gallionella capsiferriformans (strain ES-2)</name>
    <name type="common">Gallionella ferruginea capsiferriformans (strain ES-2)</name>
    <dbReference type="NCBI Taxonomy" id="395494"/>
    <lineage>
        <taxon>Bacteria</taxon>
        <taxon>Pseudomonadati</taxon>
        <taxon>Pseudomonadota</taxon>
        <taxon>Betaproteobacteria</taxon>
        <taxon>Nitrosomonadales</taxon>
        <taxon>Gallionellaceae</taxon>
        <taxon>Gallionella</taxon>
    </lineage>
</organism>
<gene>
    <name evidence="9" type="ordered locus">Galf_2824</name>
</gene>
<feature type="binding site" evidence="7">
    <location>
        <position position="190"/>
    </location>
    <ligand>
        <name>Mg(2+)</name>
        <dbReference type="ChEBI" id="CHEBI:18420"/>
    </ligand>
</feature>
<feature type="transmembrane region" description="Helical" evidence="8">
    <location>
        <begin position="186"/>
        <end position="209"/>
    </location>
</feature>
<dbReference type="PANTHER" id="PTHR22926:SF3">
    <property type="entry name" value="UNDECAPRENYL-PHOSPHATE ALPHA-N-ACETYLGLUCOSAMINYL 1-PHOSPHATE TRANSFERASE"/>
    <property type="match status" value="1"/>
</dbReference>
<dbReference type="GO" id="GO:0071555">
    <property type="term" value="P:cell wall organization"/>
    <property type="evidence" value="ECO:0007669"/>
    <property type="project" value="TreeGrafter"/>
</dbReference>
<reference evidence="9 10" key="1">
    <citation type="submission" date="2010-08" db="EMBL/GenBank/DDBJ databases">
        <title>Complete sequence of Gallionella capsiferriformans ES-2.</title>
        <authorList>
            <consortium name="US DOE Joint Genome Institute"/>
            <person name="Lucas S."/>
            <person name="Copeland A."/>
            <person name="Lapidus A."/>
            <person name="Cheng J.-F."/>
            <person name="Bruce D."/>
            <person name="Goodwin L."/>
            <person name="Pitluck S."/>
            <person name="Chertkov O."/>
            <person name="Davenport K.W."/>
            <person name="Detter J.C."/>
            <person name="Han C."/>
            <person name="Tapia R."/>
            <person name="Land M."/>
            <person name="Hauser L."/>
            <person name="Chang Y.-J."/>
            <person name="Jeffries C."/>
            <person name="Kyrpides N."/>
            <person name="Ivanova N."/>
            <person name="Mikhailova N."/>
            <person name="Shelobolina E.S."/>
            <person name="Picardal F."/>
            <person name="Roden E."/>
            <person name="Emerson D."/>
            <person name="Woyke T."/>
        </authorList>
    </citation>
    <scope>NUCLEOTIDE SEQUENCE [LARGE SCALE GENOMIC DNA]</scope>
    <source>
        <strain evidence="9 10">ES-2</strain>
    </source>
</reference>
<feature type="binding site" evidence="7">
    <location>
        <position position="130"/>
    </location>
    <ligand>
        <name>Mg(2+)</name>
        <dbReference type="ChEBI" id="CHEBI:18420"/>
    </ligand>
</feature>
<keyword evidence="10" id="KW-1185">Reference proteome</keyword>
<accession>D9SDZ5</accession>
<feature type="transmembrane region" description="Helical" evidence="8">
    <location>
        <begin position="144"/>
        <end position="165"/>
    </location>
</feature>
<evidence type="ECO:0000256" key="7">
    <source>
        <dbReference type="PIRSR" id="PIRSR600715-1"/>
    </source>
</evidence>
<evidence type="ECO:0000256" key="6">
    <source>
        <dbReference type="ARBA" id="ARBA00023136"/>
    </source>
</evidence>
<comment type="cofactor">
    <cofactor evidence="7">
        <name>Mg(2+)</name>
        <dbReference type="ChEBI" id="CHEBI:18420"/>
    </cofactor>
</comment>
<evidence type="ECO:0000256" key="4">
    <source>
        <dbReference type="ARBA" id="ARBA00022692"/>
    </source>
</evidence>
<proteinExistence type="predicted"/>
<feature type="transmembrane region" description="Helical" evidence="8">
    <location>
        <begin position="215"/>
        <end position="234"/>
    </location>
</feature>
<dbReference type="Pfam" id="PF00953">
    <property type="entry name" value="Glycos_transf_4"/>
    <property type="match status" value="1"/>
</dbReference>
<evidence type="ECO:0000256" key="2">
    <source>
        <dbReference type="ARBA" id="ARBA00022475"/>
    </source>
</evidence>
<dbReference type="RefSeq" id="WP_013294719.1">
    <property type="nucleotide sequence ID" value="NC_014394.1"/>
</dbReference>
<dbReference type="CDD" id="cd06854">
    <property type="entry name" value="GT_WbpL_WbcO_like"/>
    <property type="match status" value="1"/>
</dbReference>
<dbReference type="GO" id="GO:0046872">
    <property type="term" value="F:metal ion binding"/>
    <property type="evidence" value="ECO:0007669"/>
    <property type="project" value="UniProtKB-KW"/>
</dbReference>
<dbReference type="GO" id="GO:0009103">
    <property type="term" value="P:lipopolysaccharide biosynthetic process"/>
    <property type="evidence" value="ECO:0007669"/>
    <property type="project" value="TreeGrafter"/>
</dbReference>
<dbReference type="GO" id="GO:0044038">
    <property type="term" value="P:cell wall macromolecule biosynthetic process"/>
    <property type="evidence" value="ECO:0007669"/>
    <property type="project" value="TreeGrafter"/>
</dbReference>
<dbReference type="STRING" id="395494.Galf_2824"/>
<dbReference type="AlphaFoldDB" id="D9SDZ5"/>
<evidence type="ECO:0000256" key="1">
    <source>
        <dbReference type="ARBA" id="ARBA00004651"/>
    </source>
</evidence>
<dbReference type="PANTHER" id="PTHR22926">
    <property type="entry name" value="PHOSPHO-N-ACETYLMURAMOYL-PENTAPEPTIDE-TRANSFERASE"/>
    <property type="match status" value="1"/>
</dbReference>
<dbReference type="EMBL" id="CP002159">
    <property type="protein sequence ID" value="ADL56817.1"/>
    <property type="molecule type" value="Genomic_DNA"/>
</dbReference>
<protein>
    <submittedName>
        <fullName evidence="9">Glycosyl transferase, family 4, conserved region</fullName>
    </submittedName>
</protein>
<dbReference type="OrthoDB" id="9783652at2"/>
<dbReference type="Proteomes" id="UP000001235">
    <property type="component" value="Chromosome"/>
</dbReference>
<dbReference type="GO" id="GO:0016780">
    <property type="term" value="F:phosphotransferase activity, for other substituted phosphate groups"/>
    <property type="evidence" value="ECO:0007669"/>
    <property type="project" value="InterPro"/>
</dbReference>
<keyword evidence="4 8" id="KW-0812">Transmembrane</keyword>
<keyword evidence="3 9" id="KW-0808">Transferase</keyword>
<feature type="transmembrane region" description="Helical" evidence="8">
    <location>
        <begin position="267"/>
        <end position="286"/>
    </location>
</feature>
<keyword evidence="7" id="KW-0460">Magnesium</keyword>
<feature type="transmembrane region" description="Helical" evidence="8">
    <location>
        <begin position="94"/>
        <end position="124"/>
    </location>
</feature>
<sequence>MNHYPPVISALVTLLLTLILTLSKHGTIQDIPNERSLHDTPVPRTGGIALMAGILAGWVLLFKFWQWWIVLPMLGLFVLSLVDDVRGLPPKTRLIGHFIAAAMVLIGAGISWIWMVPVLLYIVWMTNLYNFMDGSDGMAGGMALFGFSFYGVGGLMAGNEAFAMMNFSVGAASLGFLYHNFHPARVFLGDAGSIPLGFLASAFGVWGWQSGYWPAWFPVLVFSPFAMDATLTLFKRARNKEKLSEAHRSHYYQRLVQLGWGHRNTAIAEYFLMIAAGVSALFALSLDAKGQGNLLAWWGVIYLGLSMWIDRRWRKYQEEDNNAA</sequence>
<feature type="transmembrane region" description="Helical" evidence="8">
    <location>
        <begin position="292"/>
        <end position="309"/>
    </location>
</feature>
<evidence type="ECO:0000313" key="9">
    <source>
        <dbReference type="EMBL" id="ADL56817.1"/>
    </source>
</evidence>
<keyword evidence="7" id="KW-0479">Metal-binding</keyword>
<evidence type="ECO:0000256" key="8">
    <source>
        <dbReference type="SAM" id="Phobius"/>
    </source>
</evidence>
<keyword evidence="5 8" id="KW-1133">Transmembrane helix</keyword>
<feature type="transmembrane region" description="Helical" evidence="8">
    <location>
        <begin position="42"/>
        <end position="59"/>
    </location>
</feature>
<evidence type="ECO:0000313" key="10">
    <source>
        <dbReference type="Proteomes" id="UP000001235"/>
    </source>
</evidence>
<evidence type="ECO:0000256" key="3">
    <source>
        <dbReference type="ARBA" id="ARBA00022679"/>
    </source>
</evidence>
<feature type="transmembrane region" description="Helical" evidence="8">
    <location>
        <begin position="6"/>
        <end position="22"/>
    </location>
</feature>
<evidence type="ECO:0000256" key="5">
    <source>
        <dbReference type="ARBA" id="ARBA00022989"/>
    </source>
</evidence>
<dbReference type="KEGG" id="gca:Galf_2824"/>